<reference evidence="1" key="1">
    <citation type="submission" date="2022-09" db="EMBL/GenBank/DDBJ databases">
        <title>Isolation and characterization of 3-chlorobenzoate degrading bacteria from soils in Shizuoka.</title>
        <authorList>
            <person name="Ifat A."/>
            <person name="Ogawa N."/>
            <person name="Kimbara K."/>
            <person name="Moriuchi R."/>
            <person name="Dohra H."/>
            <person name="Shintani M."/>
        </authorList>
    </citation>
    <scope>NUCLEOTIDE SEQUENCE</scope>
    <source>
        <strain evidence="1">19CS4-2</strain>
    </source>
</reference>
<evidence type="ECO:0000313" key="2">
    <source>
        <dbReference type="Proteomes" id="UP001055111"/>
    </source>
</evidence>
<name>A0AA37IK57_9BURK</name>
<evidence type="ECO:0000313" key="1">
    <source>
        <dbReference type="EMBL" id="GJH30228.1"/>
    </source>
</evidence>
<accession>A0AA37IK57</accession>
<dbReference type="Proteomes" id="UP001055111">
    <property type="component" value="Unassembled WGS sequence"/>
</dbReference>
<dbReference type="EMBL" id="BPUS01000033">
    <property type="protein sequence ID" value="GJH30228.1"/>
    <property type="molecule type" value="Genomic_DNA"/>
</dbReference>
<gene>
    <name evidence="1" type="ORF">CBA19CS42_36950</name>
</gene>
<proteinExistence type="predicted"/>
<sequence>MQTLNTPLDFFNHVVRPDFEALEKNTTSARLLFHAATSIHHLREWVFKANDAVGKATPPELCKDCAEKRKEFFRANPNSYDAFNKNLYESCPALKKIRDLASNAKHFPPDSAEKLTVTHTAEPATAPIRPLMDHGEPAIAPIRPFFDSGGNVSPPSRLADVTATNEDGVDIQALQAIREGFEFWKKKVENGELGLRVSLTLGAPESP</sequence>
<dbReference type="AlphaFoldDB" id="A0AA37IK57"/>
<dbReference type="RefSeq" id="WP_238217906.1">
    <property type="nucleotide sequence ID" value="NZ_BPUS01000033.1"/>
</dbReference>
<comment type="caution">
    <text evidence="1">The sequence shown here is derived from an EMBL/GenBank/DDBJ whole genome shotgun (WGS) entry which is preliminary data.</text>
</comment>
<protein>
    <submittedName>
        <fullName evidence="1">Uncharacterized protein</fullName>
    </submittedName>
</protein>
<organism evidence="1 2">
    <name type="scientific">Caballeronia novacaledonica</name>
    <dbReference type="NCBI Taxonomy" id="1544861"/>
    <lineage>
        <taxon>Bacteria</taxon>
        <taxon>Pseudomonadati</taxon>
        <taxon>Pseudomonadota</taxon>
        <taxon>Betaproteobacteria</taxon>
        <taxon>Burkholderiales</taxon>
        <taxon>Burkholderiaceae</taxon>
        <taxon>Caballeronia</taxon>
    </lineage>
</organism>